<sequence length="65" mass="6669">MPVPTTTAARPGRPERPAGATAPSVDDPACGVCPHRVDDHDAIALRFCRATLAGALDRGCVCRAG</sequence>
<dbReference type="Proteomes" id="UP000317484">
    <property type="component" value="Unassembled WGS sequence"/>
</dbReference>
<keyword evidence="3" id="KW-1185">Reference proteome</keyword>
<protein>
    <submittedName>
        <fullName evidence="2">Uncharacterized protein</fullName>
    </submittedName>
</protein>
<evidence type="ECO:0000313" key="2">
    <source>
        <dbReference type="EMBL" id="SMO80448.1"/>
    </source>
</evidence>
<name>A0A521E918_9ACTN</name>
<dbReference type="EMBL" id="FXTJ01000004">
    <property type="protein sequence ID" value="SMO80448.1"/>
    <property type="molecule type" value="Genomic_DNA"/>
</dbReference>
<feature type="region of interest" description="Disordered" evidence="1">
    <location>
        <begin position="1"/>
        <end position="26"/>
    </location>
</feature>
<reference evidence="2 3" key="1">
    <citation type="submission" date="2017-05" db="EMBL/GenBank/DDBJ databases">
        <authorList>
            <person name="Varghese N."/>
            <person name="Submissions S."/>
        </authorList>
    </citation>
    <scope>NUCLEOTIDE SEQUENCE [LARGE SCALE GENOMIC DNA]</scope>
    <source>
        <strain evidence="2 3">DSM 46834</strain>
    </source>
</reference>
<dbReference type="AlphaFoldDB" id="A0A521E918"/>
<dbReference type="NCBIfam" id="NF038206">
    <property type="entry name" value="RGCVC_fam"/>
    <property type="match status" value="1"/>
</dbReference>
<accession>A0A521E918</accession>
<evidence type="ECO:0000313" key="3">
    <source>
        <dbReference type="Proteomes" id="UP000317484"/>
    </source>
</evidence>
<organism evidence="2 3">
    <name type="scientific">Geodermatophilus aquaeductus</name>
    <dbReference type="NCBI Taxonomy" id="1564161"/>
    <lineage>
        <taxon>Bacteria</taxon>
        <taxon>Bacillati</taxon>
        <taxon>Actinomycetota</taxon>
        <taxon>Actinomycetes</taxon>
        <taxon>Geodermatophilales</taxon>
        <taxon>Geodermatophilaceae</taxon>
        <taxon>Geodermatophilus</taxon>
    </lineage>
</organism>
<evidence type="ECO:0000256" key="1">
    <source>
        <dbReference type="SAM" id="MobiDB-lite"/>
    </source>
</evidence>
<proteinExistence type="predicted"/>
<gene>
    <name evidence="2" type="ORF">SAMN06273567_104353</name>
</gene>